<dbReference type="GO" id="GO:0000175">
    <property type="term" value="F:3'-5'-RNA exonuclease activity"/>
    <property type="evidence" value="ECO:0007669"/>
    <property type="project" value="TreeGrafter"/>
</dbReference>
<dbReference type="FunFam" id="3.30.230.70:FF:000001">
    <property type="entry name" value="Polyribonucleotide nucleotidyltransferase"/>
    <property type="match status" value="1"/>
</dbReference>
<reference evidence="10 11" key="1">
    <citation type="journal article" date="2018" name="BMC Genomics">
        <title>Comparative genome analysis of jujube witches'-broom Phytoplasma, an obligate pathogen that causes jujube witches'-broom disease.</title>
        <authorList>
            <person name="Wang J."/>
            <person name="Song L."/>
            <person name="Jiao Q."/>
            <person name="Yang S."/>
            <person name="Gao R."/>
            <person name="Lu X."/>
            <person name="Zhou G."/>
        </authorList>
    </citation>
    <scope>NUCLEOTIDE SEQUENCE [LARGE SCALE GENOMIC DNA]</scope>
    <source>
        <strain evidence="10">Jwb-nky</strain>
    </source>
</reference>
<protein>
    <recommendedName>
        <fullName evidence="8">Polyribonucleotide nucleotidyltransferase</fullName>
        <ecNumber evidence="8">2.7.7.8</ecNumber>
    </recommendedName>
    <alternativeName>
        <fullName evidence="8">Polynucleotide phosphorylase</fullName>
        <shortName evidence="8">PNPase</shortName>
    </alternativeName>
</protein>
<gene>
    <name evidence="8" type="primary">pnp</name>
    <name evidence="10" type="ORF">CWO85_02910</name>
</gene>
<dbReference type="SUPFAM" id="SSF55666">
    <property type="entry name" value="Ribonuclease PH domain 2-like"/>
    <property type="match status" value="2"/>
</dbReference>
<comment type="cofactor">
    <cofactor evidence="8">
        <name>Mg(2+)</name>
        <dbReference type="ChEBI" id="CHEBI:18420"/>
    </cofactor>
</comment>
<dbReference type="GO" id="GO:0005829">
    <property type="term" value="C:cytosol"/>
    <property type="evidence" value="ECO:0007669"/>
    <property type="project" value="UniProtKB-ARBA"/>
</dbReference>
<comment type="similarity">
    <text evidence="1 8">Belongs to the polyribonucleotide nucleotidyltransferase family.</text>
</comment>
<evidence type="ECO:0000313" key="10">
    <source>
        <dbReference type="EMBL" id="AYJ01431.1"/>
    </source>
</evidence>
<dbReference type="SMART" id="SM00322">
    <property type="entry name" value="KH"/>
    <property type="match status" value="1"/>
</dbReference>
<dbReference type="InterPro" id="IPR027408">
    <property type="entry name" value="PNPase/RNase_PH_dom_sf"/>
</dbReference>
<evidence type="ECO:0000259" key="9">
    <source>
        <dbReference type="PROSITE" id="PS50126"/>
    </source>
</evidence>
<dbReference type="FunFam" id="3.30.230.70:FF:000002">
    <property type="entry name" value="Polyribonucleotide nucleotidyltransferase"/>
    <property type="match status" value="1"/>
</dbReference>
<dbReference type="InterPro" id="IPR001247">
    <property type="entry name" value="ExoRNase_PH_dom1"/>
</dbReference>
<dbReference type="Pfam" id="PF03725">
    <property type="entry name" value="RNase_PH_C"/>
    <property type="match status" value="1"/>
</dbReference>
<dbReference type="SUPFAM" id="SSF54791">
    <property type="entry name" value="Eukaryotic type KH-domain (KH-domain type I)"/>
    <property type="match status" value="1"/>
</dbReference>
<evidence type="ECO:0000256" key="7">
    <source>
        <dbReference type="ARBA" id="ARBA00022884"/>
    </source>
</evidence>
<dbReference type="NCBIfam" id="NF008805">
    <property type="entry name" value="PRK11824.1"/>
    <property type="match status" value="1"/>
</dbReference>
<dbReference type="EMBL" id="CP025121">
    <property type="protein sequence ID" value="AYJ01431.1"/>
    <property type="molecule type" value="Genomic_DNA"/>
</dbReference>
<dbReference type="Gene3D" id="2.40.50.140">
    <property type="entry name" value="Nucleic acid-binding proteins"/>
    <property type="match status" value="1"/>
</dbReference>
<dbReference type="PROSITE" id="PS50126">
    <property type="entry name" value="S1"/>
    <property type="match status" value="1"/>
</dbReference>
<dbReference type="Gene3D" id="3.30.230.70">
    <property type="entry name" value="GHMP Kinase, N-terminal domain"/>
    <property type="match status" value="2"/>
</dbReference>
<evidence type="ECO:0000256" key="4">
    <source>
        <dbReference type="ARBA" id="ARBA00022695"/>
    </source>
</evidence>
<keyword evidence="11" id="KW-1185">Reference proteome</keyword>
<dbReference type="Gene3D" id="3.30.1370.10">
    <property type="entry name" value="K Homology domain, type 1"/>
    <property type="match status" value="1"/>
</dbReference>
<dbReference type="CDD" id="cd11364">
    <property type="entry name" value="RNase_PH_PNPase_2"/>
    <property type="match status" value="1"/>
</dbReference>
<dbReference type="SUPFAM" id="SSF46915">
    <property type="entry name" value="Polynucleotide phosphorylase/guanosine pentaphosphate synthase (PNPase/GPSI), domain 3"/>
    <property type="match status" value="1"/>
</dbReference>
<keyword evidence="5 8" id="KW-0479">Metal-binding</keyword>
<dbReference type="PANTHER" id="PTHR11252">
    <property type="entry name" value="POLYRIBONUCLEOTIDE NUCLEOTIDYLTRANSFERASE"/>
    <property type="match status" value="1"/>
</dbReference>
<dbReference type="HAMAP" id="MF_01595">
    <property type="entry name" value="PNPase"/>
    <property type="match status" value="1"/>
</dbReference>
<dbReference type="InterPro" id="IPR020568">
    <property type="entry name" value="Ribosomal_Su5_D2-typ_SF"/>
</dbReference>
<dbReference type="GO" id="GO:0000287">
    <property type="term" value="F:magnesium ion binding"/>
    <property type="evidence" value="ECO:0007669"/>
    <property type="project" value="UniProtKB-UniRule"/>
</dbReference>
<evidence type="ECO:0000313" key="11">
    <source>
        <dbReference type="Proteomes" id="UP000272462"/>
    </source>
</evidence>
<feature type="binding site" evidence="8">
    <location>
        <position position="494"/>
    </location>
    <ligand>
        <name>Mg(2+)</name>
        <dbReference type="ChEBI" id="CHEBI:18420"/>
    </ligand>
</feature>
<feature type="domain" description="S1 motif" evidence="9">
    <location>
        <begin position="631"/>
        <end position="705"/>
    </location>
</feature>
<dbReference type="OrthoDB" id="9804305at2"/>
<dbReference type="InterPro" id="IPR012340">
    <property type="entry name" value="NA-bd_OB-fold"/>
</dbReference>
<organism evidence="10 11">
    <name type="scientific">Ziziphus jujuba witches'-broom phytoplasma</name>
    <dbReference type="NCBI Taxonomy" id="135727"/>
    <lineage>
        <taxon>Bacteria</taxon>
        <taxon>Bacillati</taxon>
        <taxon>Mycoplasmatota</taxon>
        <taxon>Mollicutes</taxon>
        <taxon>Acholeplasmatales</taxon>
        <taxon>Acholeplasmataceae</taxon>
        <taxon>Candidatus Phytoplasma</taxon>
        <taxon>16SrV (Elm yellows group)</taxon>
    </lineage>
</organism>
<dbReference type="GO" id="GO:0006396">
    <property type="term" value="P:RNA processing"/>
    <property type="evidence" value="ECO:0007669"/>
    <property type="project" value="InterPro"/>
</dbReference>
<sequence length="713" mass="81392">MNSQIFKTVFENNLLTVEISKLAKQANGSVLFRYKNSVILTVVVCSKKDTVLNYFPLTVVYQEKLYAVGKIPGSFTKREGKPSDHEVLNSRLIDRTLRPLFPKQFKKEVQIVNTILSSDYDGNNEIFAIFSSSLSLLVSDIPYIESVSGVCIGKINNQFIVNPNSKQREKSDFLLTLSGTKNSLNMIEAVCKETTEEVLLEAMIYGHEIIKKLCLFQDEIKEKINPQKQFLLESYWNEELYNQIENKYRIQIKDILYINSENKNDSKSFKNIIDQLKEKLLAEYQNNNDFLLENRQNFHHIEDIFYDLLRQEFRKMTIKDKKRIDGRELYEIRKIESQISLLPRTHGSALFTRGQTQSLAVVTLGTLRESKMIDDLTEEEEKRFILHYNFPYYSVGEIGRYMAPSRREIGHGILAEKALFYLLPSEEEFPYSIRVVSEILESNGSSSQATICASSMALMDAGVPLKQAVAGIAMGLFLDEKEYVILTDIQGFEDKEGDMDFKIAGTQKGITALQMDIKQKGIKFDILKEALKKARLGRIEILKQMGAIIPKHNDEVSIFAPKVQVIRVKTDKIRDIIGTGGKIISRIIEKHDNVQIDIKPDGNIFITHYNIDIVRKTANYILNLVKEIKVGEVFKVTILKILSDKQGQSFGAVAEICPGIEGFIHISQLDNKKTAKVEDVLNVGDKLFVKCIEINNRGKISLSLKDYKNKIIK</sequence>
<dbReference type="InterPro" id="IPR003029">
    <property type="entry name" value="S1_domain"/>
</dbReference>
<evidence type="ECO:0000256" key="5">
    <source>
        <dbReference type="ARBA" id="ARBA00022723"/>
    </source>
</evidence>
<dbReference type="AlphaFoldDB" id="A0A660HN13"/>
<comment type="function">
    <text evidence="8">Involved in mRNA degradation. Catalyzes the phosphorolysis of single-stranded polyribonucleotides processively in the 3'- to 5'-direction.</text>
</comment>
<comment type="subcellular location">
    <subcellularLocation>
        <location evidence="8">Cytoplasm</location>
    </subcellularLocation>
</comment>
<dbReference type="PROSITE" id="PS50084">
    <property type="entry name" value="KH_TYPE_1"/>
    <property type="match status" value="1"/>
</dbReference>
<keyword evidence="2 8" id="KW-0963">Cytoplasm</keyword>
<evidence type="ECO:0000256" key="2">
    <source>
        <dbReference type="ARBA" id="ARBA00022490"/>
    </source>
</evidence>
<dbReference type="InterPro" id="IPR015848">
    <property type="entry name" value="PNPase_PH_RNA-bd_bac/org-type"/>
</dbReference>
<proteinExistence type="inferred from homology"/>
<dbReference type="SUPFAM" id="SSF54211">
    <property type="entry name" value="Ribosomal protein S5 domain 2-like"/>
    <property type="match status" value="2"/>
</dbReference>
<dbReference type="Pfam" id="PF00575">
    <property type="entry name" value="S1"/>
    <property type="match status" value="1"/>
</dbReference>
<evidence type="ECO:0000256" key="1">
    <source>
        <dbReference type="ARBA" id="ARBA00007404"/>
    </source>
</evidence>
<dbReference type="EC" id="2.7.7.8" evidence="8"/>
<keyword evidence="7 8" id="KW-0694">RNA-binding</keyword>
<dbReference type="InterPro" id="IPR004087">
    <property type="entry name" value="KH_dom"/>
</dbReference>
<dbReference type="InterPro" id="IPR036456">
    <property type="entry name" value="PNPase_PH_RNA-bd_sf"/>
</dbReference>
<dbReference type="InterPro" id="IPR036612">
    <property type="entry name" value="KH_dom_type_1_sf"/>
</dbReference>
<feature type="binding site" evidence="8">
    <location>
        <position position="500"/>
    </location>
    <ligand>
        <name>Mg(2+)</name>
        <dbReference type="ChEBI" id="CHEBI:18420"/>
    </ligand>
</feature>
<dbReference type="NCBIfam" id="TIGR03591">
    <property type="entry name" value="polynuc_phos"/>
    <property type="match status" value="1"/>
</dbReference>
<keyword evidence="3 8" id="KW-0808">Transferase</keyword>
<evidence type="ECO:0000256" key="3">
    <source>
        <dbReference type="ARBA" id="ARBA00022679"/>
    </source>
</evidence>
<dbReference type="KEGG" id="pzi:CWO85_02910"/>
<dbReference type="PIRSF" id="PIRSF005499">
    <property type="entry name" value="PNPase"/>
    <property type="match status" value="1"/>
</dbReference>
<dbReference type="InterPro" id="IPR015847">
    <property type="entry name" value="ExoRNase_PH_dom2"/>
</dbReference>
<dbReference type="RefSeq" id="WP_121464144.1">
    <property type="nucleotide sequence ID" value="NZ_CP025121.1"/>
</dbReference>
<dbReference type="Proteomes" id="UP000272462">
    <property type="component" value="Chromosome"/>
</dbReference>
<dbReference type="GO" id="GO:0004654">
    <property type="term" value="F:polyribonucleotide nucleotidyltransferase activity"/>
    <property type="evidence" value="ECO:0007669"/>
    <property type="project" value="UniProtKB-UniRule"/>
</dbReference>
<name>A0A660HN13_ZIZJU</name>
<dbReference type="SUPFAM" id="SSF50249">
    <property type="entry name" value="Nucleic acid-binding proteins"/>
    <property type="match status" value="1"/>
</dbReference>
<evidence type="ECO:0000256" key="6">
    <source>
        <dbReference type="ARBA" id="ARBA00022842"/>
    </source>
</evidence>
<dbReference type="CDD" id="cd02393">
    <property type="entry name" value="KH-I_PNPase"/>
    <property type="match status" value="1"/>
</dbReference>
<evidence type="ECO:0000256" key="8">
    <source>
        <dbReference type="HAMAP-Rule" id="MF_01595"/>
    </source>
</evidence>
<keyword evidence="6 8" id="KW-0460">Magnesium</keyword>
<dbReference type="SMART" id="SM00316">
    <property type="entry name" value="S1"/>
    <property type="match status" value="1"/>
</dbReference>
<keyword evidence="4 8" id="KW-0548">Nucleotidyltransferase</keyword>
<dbReference type="FunFam" id="3.30.1370.10:FF:000001">
    <property type="entry name" value="Polyribonucleotide nucleotidyltransferase"/>
    <property type="match status" value="1"/>
</dbReference>
<accession>A0A660HN13</accession>
<dbReference type="Pfam" id="PF01138">
    <property type="entry name" value="RNase_PH"/>
    <property type="match status" value="2"/>
</dbReference>
<dbReference type="InterPro" id="IPR036345">
    <property type="entry name" value="ExoRNase_PH_dom2_sf"/>
</dbReference>
<dbReference type="GO" id="GO:0006402">
    <property type="term" value="P:mRNA catabolic process"/>
    <property type="evidence" value="ECO:0007669"/>
    <property type="project" value="UniProtKB-UniRule"/>
</dbReference>
<dbReference type="Pfam" id="PF03726">
    <property type="entry name" value="PNPase"/>
    <property type="match status" value="1"/>
</dbReference>
<dbReference type="GO" id="GO:0003723">
    <property type="term" value="F:RNA binding"/>
    <property type="evidence" value="ECO:0007669"/>
    <property type="project" value="UniProtKB-UniRule"/>
</dbReference>
<dbReference type="InterPro" id="IPR012162">
    <property type="entry name" value="PNPase"/>
</dbReference>
<comment type="catalytic activity">
    <reaction evidence="8">
        <text>RNA(n+1) + phosphate = RNA(n) + a ribonucleoside 5'-diphosphate</text>
        <dbReference type="Rhea" id="RHEA:22096"/>
        <dbReference type="Rhea" id="RHEA-COMP:14527"/>
        <dbReference type="Rhea" id="RHEA-COMP:17342"/>
        <dbReference type="ChEBI" id="CHEBI:43474"/>
        <dbReference type="ChEBI" id="CHEBI:57930"/>
        <dbReference type="ChEBI" id="CHEBI:140395"/>
        <dbReference type="EC" id="2.7.7.8"/>
    </reaction>
</comment>
<dbReference type="PANTHER" id="PTHR11252:SF0">
    <property type="entry name" value="POLYRIBONUCLEOTIDE NUCLEOTIDYLTRANSFERASE 1, MITOCHONDRIAL"/>
    <property type="match status" value="1"/>
</dbReference>